<keyword evidence="3" id="KW-0238">DNA-binding</keyword>
<dbReference type="PROSITE" id="PS50949">
    <property type="entry name" value="HTH_GNTR"/>
    <property type="match status" value="1"/>
</dbReference>
<reference evidence="7" key="1">
    <citation type="journal article" date="2019" name="Int. J. Syst. Evol. Microbiol.">
        <title>The Global Catalogue of Microorganisms (GCM) 10K type strain sequencing project: providing services to taxonomists for standard genome sequencing and annotation.</title>
        <authorList>
            <consortium name="The Broad Institute Genomics Platform"/>
            <consortium name="The Broad Institute Genome Sequencing Center for Infectious Disease"/>
            <person name="Wu L."/>
            <person name="Ma J."/>
        </authorList>
    </citation>
    <scope>NUCLEOTIDE SEQUENCE [LARGE SCALE GENOMIC DNA]</scope>
    <source>
        <strain evidence="7">CCM 8897</strain>
    </source>
</reference>
<evidence type="ECO:0000256" key="4">
    <source>
        <dbReference type="ARBA" id="ARBA00023163"/>
    </source>
</evidence>
<keyword evidence="1" id="KW-0678">Repressor</keyword>
<keyword evidence="2" id="KW-0805">Transcription regulation</keyword>
<evidence type="ECO:0000313" key="6">
    <source>
        <dbReference type="EMBL" id="MFC6315371.1"/>
    </source>
</evidence>
<organism evidence="6 7">
    <name type="scientific">Lapidilactobacillus achengensis</name>
    <dbReference type="NCBI Taxonomy" id="2486000"/>
    <lineage>
        <taxon>Bacteria</taxon>
        <taxon>Bacillati</taxon>
        <taxon>Bacillota</taxon>
        <taxon>Bacilli</taxon>
        <taxon>Lactobacillales</taxon>
        <taxon>Lactobacillaceae</taxon>
        <taxon>Lapidilactobacillus</taxon>
    </lineage>
</organism>
<evidence type="ECO:0000259" key="5">
    <source>
        <dbReference type="PROSITE" id="PS50949"/>
    </source>
</evidence>
<gene>
    <name evidence="6" type="ORF">ACFQHW_07335</name>
</gene>
<dbReference type="InterPro" id="IPR046335">
    <property type="entry name" value="LacI/GalR-like_sensor"/>
</dbReference>
<comment type="caution">
    <text evidence="6">The sequence shown here is derived from an EMBL/GenBank/DDBJ whole genome shotgun (WGS) entry which is preliminary data.</text>
</comment>
<dbReference type="InterPro" id="IPR000524">
    <property type="entry name" value="Tscrpt_reg_HTH_GntR"/>
</dbReference>
<dbReference type="RefSeq" id="WP_125597598.1">
    <property type="nucleotide sequence ID" value="NZ_JBHSSM010000017.1"/>
</dbReference>
<dbReference type="CDD" id="cd07377">
    <property type="entry name" value="WHTH_GntR"/>
    <property type="match status" value="1"/>
</dbReference>
<proteinExistence type="predicted"/>
<accession>A0ABW1UNT8</accession>
<dbReference type="SUPFAM" id="SSF46785">
    <property type="entry name" value="Winged helix' DNA-binding domain"/>
    <property type="match status" value="1"/>
</dbReference>
<keyword evidence="4" id="KW-0804">Transcription</keyword>
<dbReference type="InterPro" id="IPR036388">
    <property type="entry name" value="WH-like_DNA-bd_sf"/>
</dbReference>
<dbReference type="Proteomes" id="UP001596310">
    <property type="component" value="Unassembled WGS sequence"/>
</dbReference>
<evidence type="ECO:0000256" key="2">
    <source>
        <dbReference type="ARBA" id="ARBA00023015"/>
    </source>
</evidence>
<name>A0ABW1UNT8_9LACO</name>
<dbReference type="Pfam" id="PF13377">
    <property type="entry name" value="Peripla_BP_3"/>
    <property type="match status" value="1"/>
</dbReference>
<dbReference type="Pfam" id="PF00392">
    <property type="entry name" value="GntR"/>
    <property type="match status" value="1"/>
</dbReference>
<evidence type="ECO:0000256" key="3">
    <source>
        <dbReference type="ARBA" id="ARBA00023125"/>
    </source>
</evidence>
<feature type="domain" description="HTH gntR-type" evidence="5">
    <location>
        <begin position="3"/>
        <end position="71"/>
    </location>
</feature>
<dbReference type="PANTHER" id="PTHR30146">
    <property type="entry name" value="LACI-RELATED TRANSCRIPTIONAL REPRESSOR"/>
    <property type="match status" value="1"/>
</dbReference>
<dbReference type="SMART" id="SM00345">
    <property type="entry name" value="HTH_GNTR"/>
    <property type="match status" value="1"/>
</dbReference>
<dbReference type="EMBL" id="JBHSSM010000017">
    <property type="protein sequence ID" value="MFC6315371.1"/>
    <property type="molecule type" value="Genomic_DNA"/>
</dbReference>
<dbReference type="PANTHER" id="PTHR30146:SF95">
    <property type="entry name" value="RIBOSE OPERON REPRESSOR"/>
    <property type="match status" value="1"/>
</dbReference>
<keyword evidence="7" id="KW-1185">Reference proteome</keyword>
<dbReference type="SUPFAM" id="SSF53822">
    <property type="entry name" value="Periplasmic binding protein-like I"/>
    <property type="match status" value="1"/>
</dbReference>
<evidence type="ECO:0000313" key="7">
    <source>
        <dbReference type="Proteomes" id="UP001596310"/>
    </source>
</evidence>
<dbReference type="CDD" id="cd06267">
    <property type="entry name" value="PBP1_LacI_sugar_binding-like"/>
    <property type="match status" value="1"/>
</dbReference>
<evidence type="ECO:0000256" key="1">
    <source>
        <dbReference type="ARBA" id="ARBA00022491"/>
    </source>
</evidence>
<dbReference type="InterPro" id="IPR036390">
    <property type="entry name" value="WH_DNA-bd_sf"/>
</dbReference>
<dbReference type="InterPro" id="IPR028082">
    <property type="entry name" value="Peripla_BP_I"/>
</dbReference>
<protein>
    <submittedName>
        <fullName evidence="6">GntR family transcriptional regulator</fullName>
    </submittedName>
</protein>
<dbReference type="Gene3D" id="1.10.10.10">
    <property type="entry name" value="Winged helix-like DNA-binding domain superfamily/Winged helix DNA-binding domain"/>
    <property type="match status" value="1"/>
</dbReference>
<dbReference type="Gene3D" id="3.40.50.2300">
    <property type="match status" value="2"/>
</dbReference>
<sequence>MSKPLYLEIYKSLKSKILNGNYPAGSKLPNIATLTEEFSVSKITVEKSMKLLVDDRLITRQKGRGSFVNSDEVALINQENQTKPQKIGFIFTDFYPHYGIDLIKSILDSSSDQYEVLFALTHDQVENEKATIKKFEKENVDGIIVLPARSKYLNSELVQLVIDQFPLVFIDLSIHLDKQFSIKTDNRGAVKAVMRYILENNGPQNISIMYGSSDDIVQHERIQEIKDFCTDQSLRIPKENWISNIYSSPHSFSDNDVSNMVHVLQARPNIHTIFALNYEVAETIKYAAEKINLRIPEDLKIICFDAPKTLYGIPFFTHIQQDETEMGKKALSLLTKLINHEQIVNPTITIPTKLIVGKSFPKHI</sequence>